<sequence length="75" mass="7727">MANLLDEKHIETGTNLAADSASSEQASAASSQTPSSARIKRMRGWLGVKSTSSLGGYDDGGGGVVYGEGHSGWNR</sequence>
<name>A0A380S5H5_FIBSU</name>
<dbReference type="EMBL" id="UHJL01000002">
    <property type="protein sequence ID" value="SUQ24477.1"/>
    <property type="molecule type" value="Genomic_DNA"/>
</dbReference>
<evidence type="ECO:0000256" key="1">
    <source>
        <dbReference type="SAM" id="MobiDB-lite"/>
    </source>
</evidence>
<feature type="compositionally biased region" description="Low complexity" evidence="1">
    <location>
        <begin position="17"/>
        <end position="37"/>
    </location>
</feature>
<accession>A0A380S5H5</accession>
<evidence type="ECO:0000313" key="2">
    <source>
        <dbReference type="EMBL" id="SUQ24477.1"/>
    </source>
</evidence>
<dbReference type="AlphaFoldDB" id="A0A380S5H5"/>
<gene>
    <name evidence="2" type="ORF">SAMN05661053_1883</name>
</gene>
<proteinExistence type="predicted"/>
<feature type="region of interest" description="Disordered" evidence="1">
    <location>
        <begin position="1"/>
        <end position="41"/>
    </location>
</feature>
<feature type="compositionally biased region" description="Basic and acidic residues" evidence="1">
    <location>
        <begin position="1"/>
        <end position="11"/>
    </location>
</feature>
<reference evidence="2 3" key="1">
    <citation type="submission" date="2017-08" db="EMBL/GenBank/DDBJ databases">
        <authorList>
            <person name="de Groot N.N."/>
        </authorList>
    </citation>
    <scope>NUCLEOTIDE SEQUENCE [LARGE SCALE GENOMIC DNA]</scope>
    <source>
        <strain evidence="2 3">HM2</strain>
    </source>
</reference>
<dbReference type="Proteomes" id="UP000255423">
    <property type="component" value="Unassembled WGS sequence"/>
</dbReference>
<dbReference type="RefSeq" id="WP_109572952.1">
    <property type="nucleotide sequence ID" value="NZ_UHJL01000002.1"/>
</dbReference>
<protein>
    <submittedName>
        <fullName evidence="2">Uncharacterized protein</fullName>
    </submittedName>
</protein>
<organism evidence="2 3">
    <name type="scientific">Fibrobacter succinogenes</name>
    <name type="common">Bacteroides succinogenes</name>
    <dbReference type="NCBI Taxonomy" id="833"/>
    <lineage>
        <taxon>Bacteria</taxon>
        <taxon>Pseudomonadati</taxon>
        <taxon>Fibrobacterota</taxon>
        <taxon>Fibrobacteria</taxon>
        <taxon>Fibrobacterales</taxon>
        <taxon>Fibrobacteraceae</taxon>
        <taxon>Fibrobacter</taxon>
    </lineage>
</organism>
<evidence type="ECO:0000313" key="3">
    <source>
        <dbReference type="Proteomes" id="UP000255423"/>
    </source>
</evidence>